<dbReference type="PATRIC" id="fig|281456.6.peg.1073"/>
<evidence type="ECO:0000313" key="4">
    <source>
        <dbReference type="EMBL" id="KNZ70441.1"/>
    </source>
</evidence>
<dbReference type="GO" id="GO:0016783">
    <property type="term" value="F:sulfurtransferase activity"/>
    <property type="evidence" value="ECO:0007669"/>
    <property type="project" value="InterPro"/>
</dbReference>
<proteinExistence type="predicted"/>
<dbReference type="InterPro" id="IPR052188">
    <property type="entry name" value="Ni-pincer_cofactor_biosynth"/>
</dbReference>
<dbReference type="InterPro" id="IPR005232">
    <property type="entry name" value="LarE"/>
</dbReference>
<sequence>MLSRLAIEKEREIKMNLTEKLDILKENLRNMESLVVAFSGGVDSTFLLKVAYDELKENVLAVTARSSTYPEREYREAVSFIEKLGARHMVIMPEELDIDGFSKNPVNRCYYCKKELFSKIRDIAMENGIKYIADGSNVDDMGDYRPGIMAVKELEVVSPLREAGMTKEDIRILSKEMNLPTWDKPAFACLSSRFSYGQEITREKLEMVDKAEQFLLDEGFKQVRVRHHGEIARIEVAAGERIKFFNEELMDRVYAEFRKIGFSYTALDLKGYRTGSMNETIL</sequence>
<organism evidence="4 5">
    <name type="scientific">Thermincola ferriacetica</name>
    <dbReference type="NCBI Taxonomy" id="281456"/>
    <lineage>
        <taxon>Bacteria</taxon>
        <taxon>Bacillati</taxon>
        <taxon>Bacillota</taxon>
        <taxon>Clostridia</taxon>
        <taxon>Eubacteriales</taxon>
        <taxon>Thermincolaceae</taxon>
        <taxon>Thermincola</taxon>
    </lineage>
</organism>
<dbReference type="SUPFAM" id="SSF52402">
    <property type="entry name" value="Adenine nucleotide alpha hydrolases-like"/>
    <property type="match status" value="1"/>
</dbReference>
<evidence type="ECO:0000256" key="1">
    <source>
        <dbReference type="PIRSR" id="PIRSR006661-1"/>
    </source>
</evidence>
<dbReference type="Pfam" id="PF02540">
    <property type="entry name" value="NAD_synthase"/>
    <property type="match status" value="1"/>
</dbReference>
<evidence type="ECO:0000259" key="3">
    <source>
        <dbReference type="Pfam" id="PF02540"/>
    </source>
</evidence>
<dbReference type="CDD" id="cd01990">
    <property type="entry name" value="LarE-like"/>
    <property type="match status" value="1"/>
</dbReference>
<dbReference type="PANTHER" id="PTHR43169:SF2">
    <property type="entry name" value="NAD_GMP SYNTHASE DOMAIN-CONTAINING PROTEIN"/>
    <property type="match status" value="1"/>
</dbReference>
<feature type="active site" description="Nucleophile and sulfur donor" evidence="1">
    <location>
        <position position="189"/>
    </location>
</feature>
<accession>A0A0L6W4Q9</accession>
<evidence type="ECO:0000256" key="2">
    <source>
        <dbReference type="SAM" id="Coils"/>
    </source>
</evidence>
<dbReference type="InterPro" id="IPR014729">
    <property type="entry name" value="Rossmann-like_a/b/a_fold"/>
</dbReference>
<dbReference type="EMBL" id="LGTE01000004">
    <property type="protein sequence ID" value="KNZ70441.1"/>
    <property type="molecule type" value="Genomic_DNA"/>
</dbReference>
<dbReference type="Gene3D" id="3.40.50.620">
    <property type="entry name" value="HUPs"/>
    <property type="match status" value="1"/>
</dbReference>
<comment type="caution">
    <text evidence="4">The sequence shown here is derived from an EMBL/GenBank/DDBJ whole genome shotgun (WGS) entry which is preliminary data.</text>
</comment>
<gene>
    <name evidence="4" type="ORF">Tfer_1008</name>
</gene>
<dbReference type="PANTHER" id="PTHR43169">
    <property type="entry name" value="EXSB FAMILY PROTEIN"/>
    <property type="match status" value="1"/>
</dbReference>
<feature type="coiled-coil region" evidence="2">
    <location>
        <begin position="7"/>
        <end position="34"/>
    </location>
</feature>
<dbReference type="NCBIfam" id="TIGR00268">
    <property type="entry name" value="ATP-dependent sacrificial sulfur transferase LarE"/>
    <property type="match status" value="1"/>
</dbReference>
<evidence type="ECO:0000313" key="5">
    <source>
        <dbReference type="Proteomes" id="UP000037175"/>
    </source>
</evidence>
<dbReference type="PIRSF" id="PIRSF006661">
    <property type="entry name" value="PP-lp_UCP006661"/>
    <property type="match status" value="1"/>
</dbReference>
<dbReference type="GO" id="GO:0006163">
    <property type="term" value="P:purine nucleotide metabolic process"/>
    <property type="evidence" value="ECO:0007669"/>
    <property type="project" value="UniProtKB-ARBA"/>
</dbReference>
<dbReference type="InterPro" id="IPR022310">
    <property type="entry name" value="NAD/GMP_synthase"/>
</dbReference>
<protein>
    <submittedName>
        <fullName evidence="4">Queuosine synthesis-like protein</fullName>
    </submittedName>
</protein>
<reference evidence="5" key="1">
    <citation type="submission" date="2015-07" db="EMBL/GenBank/DDBJ databases">
        <title>Complete Genome of Thermincola ferriacetica strain Z-0001T.</title>
        <authorList>
            <person name="Lusk B."/>
            <person name="Badalamenti J.P."/>
            <person name="Parameswaran P."/>
            <person name="Bond D.R."/>
            <person name="Torres C.I."/>
        </authorList>
    </citation>
    <scope>NUCLEOTIDE SEQUENCE [LARGE SCALE GENOMIC DNA]</scope>
    <source>
        <strain evidence="5">Z-0001</strain>
    </source>
</reference>
<name>A0A0L6W4Q9_9FIRM</name>
<dbReference type="Proteomes" id="UP000037175">
    <property type="component" value="Unassembled WGS sequence"/>
</dbReference>
<feature type="domain" description="NAD/GMP synthase" evidence="3">
    <location>
        <begin position="24"/>
        <end position="91"/>
    </location>
</feature>
<keyword evidence="2" id="KW-0175">Coiled coil</keyword>
<keyword evidence="5" id="KW-1185">Reference proteome</keyword>
<dbReference type="AlphaFoldDB" id="A0A0L6W4Q9"/>